<comment type="caution">
    <text evidence="2">The sequence shown here is derived from an EMBL/GenBank/DDBJ whole genome shotgun (WGS) entry which is preliminary data.</text>
</comment>
<dbReference type="Proteomes" id="UP000325054">
    <property type="component" value="Unassembled WGS sequence"/>
</dbReference>
<name>A0A5D4TUP5_9BACI</name>
<sequence length="79" mass="8847">MLYNLLLFLHIFDTVIVFVAVGITLTAMISMLNAKNNESLREWASLAVKLDWLLPFSVILYCSPAFISSFLLGAGKWHG</sequence>
<accession>A0A5D4TUP5</accession>
<evidence type="ECO:0000313" key="3">
    <source>
        <dbReference type="Proteomes" id="UP000325054"/>
    </source>
</evidence>
<organism evidence="2 3">
    <name type="scientific">Rossellomorea aquimaris</name>
    <dbReference type="NCBI Taxonomy" id="189382"/>
    <lineage>
        <taxon>Bacteria</taxon>
        <taxon>Bacillati</taxon>
        <taxon>Bacillota</taxon>
        <taxon>Bacilli</taxon>
        <taxon>Bacillales</taxon>
        <taxon>Bacillaceae</taxon>
        <taxon>Rossellomorea</taxon>
    </lineage>
</organism>
<keyword evidence="1" id="KW-1133">Transmembrane helix</keyword>
<dbReference type="RefSeq" id="WP_148991916.1">
    <property type="nucleotide sequence ID" value="NZ_VTEW01000008.1"/>
</dbReference>
<dbReference type="OrthoDB" id="2427022at2"/>
<dbReference type="EMBL" id="VTEW01000008">
    <property type="protein sequence ID" value="TYS78478.1"/>
    <property type="molecule type" value="Genomic_DNA"/>
</dbReference>
<keyword evidence="1" id="KW-0812">Transmembrane</keyword>
<feature type="transmembrane region" description="Helical" evidence="1">
    <location>
        <begin position="7"/>
        <end position="32"/>
    </location>
</feature>
<reference evidence="2 3" key="1">
    <citation type="submission" date="2019-08" db="EMBL/GenBank/DDBJ databases">
        <title>Bacillus genomes from the desert of Cuatro Cienegas, Coahuila.</title>
        <authorList>
            <person name="Olmedo-Alvarez G."/>
        </authorList>
    </citation>
    <scope>NUCLEOTIDE SEQUENCE [LARGE SCALE GENOMIC DNA]</scope>
    <source>
        <strain evidence="2 3">CH451a_14T</strain>
    </source>
</reference>
<evidence type="ECO:0000256" key="1">
    <source>
        <dbReference type="SAM" id="Phobius"/>
    </source>
</evidence>
<protein>
    <submittedName>
        <fullName evidence="2">Uncharacterized protein</fullName>
    </submittedName>
</protein>
<dbReference type="AlphaFoldDB" id="A0A5D4TUP5"/>
<feature type="transmembrane region" description="Helical" evidence="1">
    <location>
        <begin position="52"/>
        <end position="74"/>
    </location>
</feature>
<gene>
    <name evidence="2" type="ORF">FZC80_12035</name>
</gene>
<evidence type="ECO:0000313" key="2">
    <source>
        <dbReference type="EMBL" id="TYS78478.1"/>
    </source>
</evidence>
<proteinExistence type="predicted"/>
<keyword evidence="1" id="KW-0472">Membrane</keyword>